<dbReference type="GO" id="GO:0004222">
    <property type="term" value="F:metalloendopeptidase activity"/>
    <property type="evidence" value="ECO:0007669"/>
    <property type="project" value="InterPro"/>
</dbReference>
<accession>T1J940</accession>
<feature type="binding site" evidence="1">
    <location>
        <position position="366"/>
    </location>
    <ligand>
        <name>Zn(2+)</name>
        <dbReference type="ChEBI" id="CHEBI:29105"/>
        <note>catalytic</note>
    </ligand>
</feature>
<dbReference type="Proteomes" id="UP000014500">
    <property type="component" value="Unassembled WGS sequence"/>
</dbReference>
<dbReference type="InterPro" id="IPR001590">
    <property type="entry name" value="Peptidase_M12B"/>
</dbReference>
<protein>
    <recommendedName>
        <fullName evidence="2">Peptidase M12B domain-containing protein</fullName>
    </recommendedName>
</protein>
<dbReference type="eggNOG" id="KOG3538">
    <property type="taxonomic scope" value="Eukaryota"/>
</dbReference>
<dbReference type="PANTHER" id="PTHR11905">
    <property type="entry name" value="ADAM A DISINTEGRIN AND METALLOPROTEASE DOMAIN"/>
    <property type="match status" value="1"/>
</dbReference>
<feature type="domain" description="Peptidase M12B" evidence="2">
    <location>
        <begin position="201"/>
        <end position="422"/>
    </location>
</feature>
<proteinExistence type="predicted"/>
<dbReference type="AlphaFoldDB" id="T1J940"/>
<feature type="binding site" evidence="1">
    <location>
        <position position="372"/>
    </location>
    <ligand>
        <name>Zn(2+)</name>
        <dbReference type="ChEBI" id="CHEBI:29105"/>
        <note>catalytic</note>
    </ligand>
</feature>
<feature type="active site" evidence="1">
    <location>
        <position position="363"/>
    </location>
</feature>
<dbReference type="PANTHER" id="PTHR11905:SF249">
    <property type="entry name" value="SOL NARAE, ISOFORM C"/>
    <property type="match status" value="1"/>
</dbReference>
<name>T1J940_STRMM</name>
<evidence type="ECO:0000256" key="1">
    <source>
        <dbReference type="PROSITE-ProRule" id="PRU00276"/>
    </source>
</evidence>
<dbReference type="HOGENOM" id="CLU_577879_0_0_1"/>
<dbReference type="OMA" id="GHYHIAG"/>
<dbReference type="Pfam" id="PF13582">
    <property type="entry name" value="Reprolysin_3"/>
    <property type="match status" value="1"/>
</dbReference>
<comment type="caution">
    <text evidence="1">Lacks conserved residue(s) required for the propagation of feature annotation.</text>
</comment>
<dbReference type="EMBL" id="AFFK01022209">
    <property type="status" value="NOT_ANNOTATED_CDS"/>
    <property type="molecule type" value="Genomic_DNA"/>
</dbReference>
<dbReference type="PROSITE" id="PS50215">
    <property type="entry name" value="ADAM_MEPRO"/>
    <property type="match status" value="1"/>
</dbReference>
<keyword evidence="4" id="KW-1185">Reference proteome</keyword>
<dbReference type="GO" id="GO:0046872">
    <property type="term" value="F:metal ion binding"/>
    <property type="evidence" value="ECO:0007669"/>
    <property type="project" value="UniProtKB-KW"/>
</dbReference>
<dbReference type="Gene3D" id="3.40.390.10">
    <property type="entry name" value="Collagenase (Catalytic Domain)"/>
    <property type="match status" value="1"/>
</dbReference>
<organism evidence="3 4">
    <name type="scientific">Strigamia maritima</name>
    <name type="common">European centipede</name>
    <name type="synonym">Geophilus maritimus</name>
    <dbReference type="NCBI Taxonomy" id="126957"/>
    <lineage>
        <taxon>Eukaryota</taxon>
        <taxon>Metazoa</taxon>
        <taxon>Ecdysozoa</taxon>
        <taxon>Arthropoda</taxon>
        <taxon>Myriapoda</taxon>
        <taxon>Chilopoda</taxon>
        <taxon>Pleurostigmophora</taxon>
        <taxon>Geophilomorpha</taxon>
        <taxon>Linotaeniidae</taxon>
        <taxon>Strigamia</taxon>
    </lineage>
</organism>
<dbReference type="GO" id="GO:0006509">
    <property type="term" value="P:membrane protein ectodomain proteolysis"/>
    <property type="evidence" value="ECO:0007669"/>
    <property type="project" value="TreeGrafter"/>
</dbReference>
<feature type="binding site" evidence="1">
    <location>
        <position position="362"/>
    </location>
    <ligand>
        <name>Zn(2+)</name>
        <dbReference type="ChEBI" id="CHEBI:29105"/>
        <note>catalytic</note>
    </ligand>
</feature>
<dbReference type="EnsemblMetazoa" id="SMAR010231-RA">
    <property type="protein sequence ID" value="SMAR010231-PA"/>
    <property type="gene ID" value="SMAR010231"/>
</dbReference>
<reference evidence="4" key="1">
    <citation type="submission" date="2011-05" db="EMBL/GenBank/DDBJ databases">
        <authorList>
            <person name="Richards S.R."/>
            <person name="Qu J."/>
            <person name="Jiang H."/>
            <person name="Jhangiani S.N."/>
            <person name="Agravi P."/>
            <person name="Goodspeed R."/>
            <person name="Gross S."/>
            <person name="Mandapat C."/>
            <person name="Jackson L."/>
            <person name="Mathew T."/>
            <person name="Pu L."/>
            <person name="Thornton R."/>
            <person name="Saada N."/>
            <person name="Wilczek-Boney K.B."/>
            <person name="Lee S."/>
            <person name="Kovar C."/>
            <person name="Wu Y."/>
            <person name="Scherer S.E."/>
            <person name="Worley K.C."/>
            <person name="Muzny D.M."/>
            <person name="Gibbs R."/>
        </authorList>
    </citation>
    <scope>NUCLEOTIDE SEQUENCE</scope>
    <source>
        <strain evidence="4">Brora</strain>
    </source>
</reference>
<evidence type="ECO:0000313" key="3">
    <source>
        <dbReference type="EnsemblMetazoa" id="SMAR010231-PA"/>
    </source>
</evidence>
<evidence type="ECO:0000259" key="2">
    <source>
        <dbReference type="PROSITE" id="PS50215"/>
    </source>
</evidence>
<dbReference type="InterPro" id="IPR024079">
    <property type="entry name" value="MetalloPept_cat_dom_sf"/>
</dbReference>
<dbReference type="PhylomeDB" id="T1J940"/>
<dbReference type="SUPFAM" id="SSF55486">
    <property type="entry name" value="Metalloproteases ('zincins'), catalytic domain"/>
    <property type="match status" value="1"/>
</dbReference>
<keyword evidence="1" id="KW-0479">Metal-binding</keyword>
<reference evidence="3" key="2">
    <citation type="submission" date="2015-02" db="UniProtKB">
        <authorList>
            <consortium name="EnsemblMetazoa"/>
        </authorList>
    </citation>
    <scope>IDENTIFICATION</scope>
</reference>
<dbReference type="STRING" id="126957.T1J940"/>
<keyword evidence="1" id="KW-0862">Zinc</keyword>
<sequence>MEKKIVKNMTLYNPEKMSVRSLLIICSLLVLCNQCSPYFISRQIDKKEESTVEELKMAKLSNSKYDLNLLQFSMFGKSYSFKLNPANSIFSSKFQILQSKHEKNDPEDYQTLQDSGRLGGFFYTDEHGRGSFYIQQKNGKIELDGYVDDTFVISNSQGRHTATKSLKPKPEGQIDQTYNINIKTSSSKSTLGKKKLQHDLATVETLVFLDQTVHNSLVEKKASVKKYLGIFWNNVQNKYKMFSNPQIRFTLSGVIVLSEMSWMSDVFLAPNKPDDVGFITNFAKWIYTQKNNKFPQYDVAVLHTGLDLSFKDGIFKVNSATLGVAPTGGICAEDATEKAKYSICVVEDFYAPTYYASIIATHEIGHLLSSGHDDPAKCDDHGIMSPMIQPISVSTKLFCNSSVEQIKNHLKTDNASCLFDSPHPQLPIEPDVPIMTRDEICKKAYGDNFDALSTVTLV</sequence>
<evidence type="ECO:0000313" key="4">
    <source>
        <dbReference type="Proteomes" id="UP000014500"/>
    </source>
</evidence>